<dbReference type="Gene3D" id="3.30.300.30">
    <property type="match status" value="1"/>
</dbReference>
<evidence type="ECO:0000313" key="3">
    <source>
        <dbReference type="EMBL" id="MDT0436429.1"/>
    </source>
</evidence>
<evidence type="ECO:0000259" key="2">
    <source>
        <dbReference type="Pfam" id="PF13193"/>
    </source>
</evidence>
<dbReference type="PANTHER" id="PTHR45527">
    <property type="entry name" value="NONRIBOSOMAL PEPTIDE SYNTHETASE"/>
    <property type="match status" value="1"/>
</dbReference>
<gene>
    <name evidence="3" type="ORF">RM877_17245</name>
</gene>
<dbReference type="InterPro" id="IPR045851">
    <property type="entry name" value="AMP-bd_C_sf"/>
</dbReference>
<keyword evidence="4" id="KW-1185">Reference proteome</keyword>
<dbReference type="RefSeq" id="WP_093830814.1">
    <property type="nucleotide sequence ID" value="NZ_JAVRES010000007.1"/>
</dbReference>
<evidence type="ECO:0000259" key="1">
    <source>
        <dbReference type="Pfam" id="PF00501"/>
    </source>
</evidence>
<dbReference type="PANTHER" id="PTHR45527:SF1">
    <property type="entry name" value="FATTY ACID SYNTHASE"/>
    <property type="match status" value="1"/>
</dbReference>
<dbReference type="Pfam" id="PF13193">
    <property type="entry name" value="AMP-binding_C"/>
    <property type="match status" value="1"/>
</dbReference>
<dbReference type="Pfam" id="PF00501">
    <property type="entry name" value="AMP-binding"/>
    <property type="match status" value="1"/>
</dbReference>
<dbReference type="SUPFAM" id="SSF56801">
    <property type="entry name" value="Acetyl-CoA synthetase-like"/>
    <property type="match status" value="1"/>
</dbReference>
<organism evidence="3 4">
    <name type="scientific">Streptomyces doudnae</name>
    <dbReference type="NCBI Taxonomy" id="3075536"/>
    <lineage>
        <taxon>Bacteria</taxon>
        <taxon>Bacillati</taxon>
        <taxon>Actinomycetota</taxon>
        <taxon>Actinomycetes</taxon>
        <taxon>Kitasatosporales</taxon>
        <taxon>Streptomycetaceae</taxon>
        <taxon>Streptomyces</taxon>
    </lineage>
</organism>
<evidence type="ECO:0000313" key="4">
    <source>
        <dbReference type="Proteomes" id="UP001183535"/>
    </source>
</evidence>
<dbReference type="AlphaFoldDB" id="A0ABD5EPZ8"/>
<name>A0ABD5EPZ8_9ACTN</name>
<dbReference type="InterPro" id="IPR025110">
    <property type="entry name" value="AMP-bd_C"/>
</dbReference>
<dbReference type="Gene3D" id="3.40.50.12780">
    <property type="entry name" value="N-terminal domain of ligase-like"/>
    <property type="match status" value="1"/>
</dbReference>
<accession>A0ABD5EPZ8</accession>
<feature type="domain" description="AMP-binding enzyme C-terminal" evidence="2">
    <location>
        <begin position="417"/>
        <end position="486"/>
    </location>
</feature>
<sequence>MSGVAAPDTGARCVHDLLADTARTRPGRPAVRDHEGAWTYAELADQARRAAAWLDGLGAGHGERLLCALPGGRHFAALLFGALSRGVVVVPVAEDASAYQLRHLLDDARPAAVVAAPERVARIAPLTDVPVTAPDWAGTPPATDLPEVPPDHPAMLLYTSGTTARPKGIVCPHRAVVWAARAIAARVGYGPADIVHCRVPVSFDYGLYQLFLTVLAGAEVVYPPGRASARELVEIRRSGATVVPVVPTLGLLLAQLADRDRRPTAVRLLTNTGAALVGPDAARVRAAFPGAALICMYGMSECKRITVAEPDEDLTHPGTVGRPLPGTRLFLLGPDGEPVPPGATGEIVVAGPHVMDGYWGDEAAARQRERFVPAPDGAGRALRTGDFGRLDAQGRLYFQGRRDDLFKRRGLRLSCQEVESAALDVPGVAQAACLPPEPPGERLTLWITGTAEPDTVVEGVTARLGPAGRPDRCLTLSRLPLTPNGKVDRAALQERGGR</sequence>
<feature type="domain" description="AMP-dependent synthetase/ligase" evidence="1">
    <location>
        <begin position="19"/>
        <end position="359"/>
    </location>
</feature>
<dbReference type="EMBL" id="JAVRES010000007">
    <property type="protein sequence ID" value="MDT0436429.1"/>
    <property type="molecule type" value="Genomic_DNA"/>
</dbReference>
<comment type="caution">
    <text evidence="3">The sequence shown here is derived from an EMBL/GenBank/DDBJ whole genome shotgun (WGS) entry which is preliminary data.</text>
</comment>
<protein>
    <submittedName>
        <fullName evidence="3">Class I adenylate-forming enzyme family protein</fullName>
    </submittedName>
</protein>
<dbReference type="InterPro" id="IPR042099">
    <property type="entry name" value="ANL_N_sf"/>
</dbReference>
<dbReference type="InterPro" id="IPR000873">
    <property type="entry name" value="AMP-dep_synth/lig_dom"/>
</dbReference>
<proteinExistence type="predicted"/>
<dbReference type="Proteomes" id="UP001183535">
    <property type="component" value="Unassembled WGS sequence"/>
</dbReference>
<reference evidence="4" key="1">
    <citation type="submission" date="2023-07" db="EMBL/GenBank/DDBJ databases">
        <title>30 novel species of actinomycetes from the DSMZ collection.</title>
        <authorList>
            <person name="Nouioui I."/>
        </authorList>
    </citation>
    <scope>NUCLEOTIDE SEQUENCE [LARGE SCALE GENOMIC DNA]</scope>
    <source>
        <strain evidence="4">DSM 41981</strain>
    </source>
</reference>